<gene>
    <name evidence="5" type="ORF">CHR53_16520</name>
</gene>
<reference evidence="5 6" key="1">
    <citation type="submission" date="2017-07" db="EMBL/GenBank/DDBJ databases">
        <title>The complete genome sequence of Bacillus mesonae strain H20-5, an efficient strain improving plant abiotic stress resistance.</title>
        <authorList>
            <person name="Kim S.Y."/>
            <person name="Song H."/>
            <person name="Sang M.K."/>
            <person name="Weon H.-Y."/>
            <person name="Song J."/>
        </authorList>
    </citation>
    <scope>NUCLEOTIDE SEQUENCE [LARGE SCALE GENOMIC DNA]</scope>
    <source>
        <strain evidence="5 6">H20-5</strain>
    </source>
</reference>
<evidence type="ECO:0000313" key="6">
    <source>
        <dbReference type="Proteomes" id="UP000282892"/>
    </source>
</evidence>
<dbReference type="Proteomes" id="UP000282892">
    <property type="component" value="Chromosome"/>
</dbReference>
<sequence length="315" mass="34477">MLKNKRSIWLIAAAFMVLIISFISSTAAHEKPRMVVVVKSLEIQYWNIVKAGAENAFEELGIDGKVMAPLKETAEEQIQLLETVYQQNPDVVMVAPIDKSVIPILNKFTNNHIPVILVDQNEPWPNKAAYVGADNIELGKMAGTLMSAQLHPGNKVAIIGGDMSSLVFRERVNGAKMALKDAGIIVAAEKTGVPDVEEIVRTEILNILKSNPDIKGVITDHDLTAIPVIKELQDQNITIPVIGTDGISDMAKLIEDGVISSSIGQNPYDMGHLSVETALKVINGKPVDQFVDCGVEVIFKETAKERLDFYKEILK</sequence>
<dbReference type="KEGG" id="nmk:CHR53_16520"/>
<evidence type="ECO:0000256" key="1">
    <source>
        <dbReference type="ARBA" id="ARBA00004196"/>
    </source>
</evidence>
<dbReference type="RefSeq" id="WP_127487566.1">
    <property type="nucleotide sequence ID" value="NZ_CP022572.1"/>
</dbReference>
<dbReference type="AlphaFoldDB" id="A0A3Q9QTB3"/>
<dbReference type="InterPro" id="IPR028082">
    <property type="entry name" value="Peripla_BP_I"/>
</dbReference>
<organism evidence="5 6">
    <name type="scientific">Neobacillus mesonae</name>
    <dbReference type="NCBI Taxonomy" id="1193713"/>
    <lineage>
        <taxon>Bacteria</taxon>
        <taxon>Bacillati</taxon>
        <taxon>Bacillota</taxon>
        <taxon>Bacilli</taxon>
        <taxon>Bacillales</taxon>
        <taxon>Bacillaceae</taxon>
        <taxon>Neobacillus</taxon>
    </lineage>
</organism>
<dbReference type="PANTHER" id="PTHR46847">
    <property type="entry name" value="D-ALLOSE-BINDING PERIPLASMIC PROTEIN-RELATED"/>
    <property type="match status" value="1"/>
</dbReference>
<feature type="domain" description="Periplasmic binding protein" evidence="4">
    <location>
        <begin position="35"/>
        <end position="285"/>
    </location>
</feature>
<dbReference type="GO" id="GO:0030313">
    <property type="term" value="C:cell envelope"/>
    <property type="evidence" value="ECO:0007669"/>
    <property type="project" value="UniProtKB-SubCell"/>
</dbReference>
<evidence type="ECO:0000256" key="3">
    <source>
        <dbReference type="ARBA" id="ARBA00022729"/>
    </source>
</evidence>
<dbReference type="Gene3D" id="3.40.50.2300">
    <property type="match status" value="2"/>
</dbReference>
<keyword evidence="6" id="KW-1185">Reference proteome</keyword>
<name>A0A3Q9QTB3_9BACI</name>
<accession>A0A3Q9QTB3</accession>
<keyword evidence="3" id="KW-0732">Signal</keyword>
<comment type="subcellular location">
    <subcellularLocation>
        <location evidence="1">Cell envelope</location>
    </subcellularLocation>
</comment>
<dbReference type="Pfam" id="PF13407">
    <property type="entry name" value="Peripla_BP_4"/>
    <property type="match status" value="1"/>
</dbReference>
<protein>
    <recommendedName>
        <fullName evidence="4">Periplasmic binding protein domain-containing protein</fullName>
    </recommendedName>
</protein>
<dbReference type="PANTHER" id="PTHR46847:SF1">
    <property type="entry name" value="D-ALLOSE-BINDING PERIPLASMIC PROTEIN-RELATED"/>
    <property type="match status" value="1"/>
</dbReference>
<dbReference type="SUPFAM" id="SSF53822">
    <property type="entry name" value="Periplasmic binding protein-like I"/>
    <property type="match status" value="1"/>
</dbReference>
<dbReference type="OrthoDB" id="6196975at2"/>
<evidence type="ECO:0000259" key="4">
    <source>
        <dbReference type="Pfam" id="PF13407"/>
    </source>
</evidence>
<evidence type="ECO:0000256" key="2">
    <source>
        <dbReference type="ARBA" id="ARBA00007639"/>
    </source>
</evidence>
<comment type="similarity">
    <text evidence="2">Belongs to the bacterial solute-binding protein 2 family.</text>
</comment>
<dbReference type="GO" id="GO:0030246">
    <property type="term" value="F:carbohydrate binding"/>
    <property type="evidence" value="ECO:0007669"/>
    <property type="project" value="UniProtKB-ARBA"/>
</dbReference>
<proteinExistence type="inferred from homology"/>
<dbReference type="CDD" id="cd01536">
    <property type="entry name" value="PBP1_ABC_sugar_binding-like"/>
    <property type="match status" value="1"/>
</dbReference>
<evidence type="ECO:0000313" key="5">
    <source>
        <dbReference type="EMBL" id="AZU62739.1"/>
    </source>
</evidence>
<dbReference type="STRING" id="1193713.GCA_001636315_00130"/>
<dbReference type="EMBL" id="CP022572">
    <property type="protein sequence ID" value="AZU62739.1"/>
    <property type="molecule type" value="Genomic_DNA"/>
</dbReference>
<dbReference type="InterPro" id="IPR025997">
    <property type="entry name" value="SBP_2_dom"/>
</dbReference>